<dbReference type="SUPFAM" id="SSF52833">
    <property type="entry name" value="Thioredoxin-like"/>
    <property type="match status" value="1"/>
</dbReference>
<evidence type="ECO:0000313" key="14">
    <source>
        <dbReference type="EMBL" id="MBB5057577.1"/>
    </source>
</evidence>
<dbReference type="GO" id="GO:0045454">
    <property type="term" value="P:cell redox homeostasis"/>
    <property type="evidence" value="ECO:0007669"/>
    <property type="project" value="TreeGrafter"/>
</dbReference>
<evidence type="ECO:0000313" key="15">
    <source>
        <dbReference type="Proteomes" id="UP000540989"/>
    </source>
</evidence>
<protein>
    <recommendedName>
        <fullName evidence="2">thioredoxin-dependent peroxiredoxin</fullName>
        <ecNumber evidence="2">1.11.1.24</ecNumber>
    </recommendedName>
    <alternativeName>
        <fullName evidence="8">Thioredoxin peroxidase</fullName>
    </alternativeName>
    <alternativeName>
        <fullName evidence="10">Thioredoxin-dependent peroxiredoxin Bcp</fullName>
    </alternativeName>
</protein>
<evidence type="ECO:0000256" key="2">
    <source>
        <dbReference type="ARBA" id="ARBA00013017"/>
    </source>
</evidence>
<dbReference type="Proteomes" id="UP000540989">
    <property type="component" value="Unassembled WGS sequence"/>
</dbReference>
<evidence type="ECO:0000256" key="7">
    <source>
        <dbReference type="ARBA" id="ARBA00023284"/>
    </source>
</evidence>
<sequence>MSLQRKIKFLALPALLLAFWLLQPRSFAATPAVGEKAADFTLKTPDGQPVRLFELTGNSRVVLIVLRGYPGYQCPYCVRQVHDVIEHAAEFQAAKAEVLLVYPGPPAELDQHAKEFLAKQNPLPAGVHLVIDPDYSFTNLYGLRWNAEHETAYPSTFIIDGSKTVVFRKVSKGHGDRTNSAEILSELKQAR</sequence>
<evidence type="ECO:0000256" key="4">
    <source>
        <dbReference type="ARBA" id="ARBA00022862"/>
    </source>
</evidence>
<keyword evidence="6" id="KW-1015">Disulfide bond</keyword>
<dbReference type="Pfam" id="PF00578">
    <property type="entry name" value="AhpC-TSA"/>
    <property type="match status" value="1"/>
</dbReference>
<proteinExistence type="inferred from homology"/>
<evidence type="ECO:0000256" key="5">
    <source>
        <dbReference type="ARBA" id="ARBA00023002"/>
    </source>
</evidence>
<feature type="chain" id="PRO_5031378377" description="thioredoxin-dependent peroxiredoxin" evidence="12">
    <location>
        <begin position="29"/>
        <end position="191"/>
    </location>
</feature>
<organism evidence="14 15">
    <name type="scientific">Granulicella aggregans</name>
    <dbReference type="NCBI Taxonomy" id="474949"/>
    <lineage>
        <taxon>Bacteria</taxon>
        <taxon>Pseudomonadati</taxon>
        <taxon>Acidobacteriota</taxon>
        <taxon>Terriglobia</taxon>
        <taxon>Terriglobales</taxon>
        <taxon>Acidobacteriaceae</taxon>
        <taxon>Granulicella</taxon>
    </lineage>
</organism>
<keyword evidence="3" id="KW-0575">Peroxidase</keyword>
<dbReference type="PROSITE" id="PS51352">
    <property type="entry name" value="THIOREDOXIN_2"/>
    <property type="match status" value="1"/>
</dbReference>
<dbReference type="AlphaFoldDB" id="A0A7W7ZD27"/>
<dbReference type="GO" id="GO:0034599">
    <property type="term" value="P:cellular response to oxidative stress"/>
    <property type="evidence" value="ECO:0007669"/>
    <property type="project" value="TreeGrafter"/>
</dbReference>
<evidence type="ECO:0000256" key="8">
    <source>
        <dbReference type="ARBA" id="ARBA00032824"/>
    </source>
</evidence>
<dbReference type="RefSeq" id="WP_246409016.1">
    <property type="nucleotide sequence ID" value="NZ_JACHIP010000003.1"/>
</dbReference>
<dbReference type="InterPro" id="IPR013766">
    <property type="entry name" value="Thioredoxin_domain"/>
</dbReference>
<evidence type="ECO:0000259" key="13">
    <source>
        <dbReference type="PROSITE" id="PS51352"/>
    </source>
</evidence>
<feature type="domain" description="Thioredoxin" evidence="13">
    <location>
        <begin position="31"/>
        <end position="191"/>
    </location>
</feature>
<dbReference type="PANTHER" id="PTHR42801:SF4">
    <property type="entry name" value="AHPC_TSA FAMILY PROTEIN"/>
    <property type="match status" value="1"/>
</dbReference>
<dbReference type="EMBL" id="JACHIP010000003">
    <property type="protein sequence ID" value="MBB5057577.1"/>
    <property type="molecule type" value="Genomic_DNA"/>
</dbReference>
<comment type="similarity">
    <text evidence="9">Belongs to the peroxiredoxin family. BCP/PrxQ subfamily.</text>
</comment>
<comment type="caution">
    <text evidence="14">The sequence shown here is derived from an EMBL/GenBank/DDBJ whole genome shotgun (WGS) entry which is preliminary data.</text>
</comment>
<dbReference type="Gene3D" id="3.40.30.10">
    <property type="entry name" value="Glutaredoxin"/>
    <property type="match status" value="1"/>
</dbReference>
<evidence type="ECO:0000256" key="9">
    <source>
        <dbReference type="ARBA" id="ARBA00038489"/>
    </source>
</evidence>
<dbReference type="InterPro" id="IPR036249">
    <property type="entry name" value="Thioredoxin-like_sf"/>
</dbReference>
<comment type="function">
    <text evidence="1">Thiol-specific peroxidase that catalyzes the reduction of hydrogen peroxide and organic hydroperoxides to water and alcohols, respectively. Plays a role in cell protection against oxidative stress by detoxifying peroxides and as sensor of hydrogen peroxide-mediated signaling events.</text>
</comment>
<dbReference type="InterPro" id="IPR000866">
    <property type="entry name" value="AhpC/TSA"/>
</dbReference>
<accession>A0A7W7ZD27</accession>
<name>A0A7W7ZD27_9BACT</name>
<evidence type="ECO:0000256" key="6">
    <source>
        <dbReference type="ARBA" id="ARBA00023157"/>
    </source>
</evidence>
<keyword evidence="12" id="KW-0732">Signal</keyword>
<evidence type="ECO:0000256" key="3">
    <source>
        <dbReference type="ARBA" id="ARBA00022559"/>
    </source>
</evidence>
<dbReference type="GO" id="GO:0005737">
    <property type="term" value="C:cytoplasm"/>
    <property type="evidence" value="ECO:0007669"/>
    <property type="project" value="TreeGrafter"/>
</dbReference>
<dbReference type="GO" id="GO:0008379">
    <property type="term" value="F:thioredoxin peroxidase activity"/>
    <property type="evidence" value="ECO:0007669"/>
    <property type="project" value="TreeGrafter"/>
</dbReference>
<keyword evidence="5" id="KW-0560">Oxidoreductase</keyword>
<dbReference type="EC" id="1.11.1.24" evidence="2"/>
<feature type="signal peptide" evidence="12">
    <location>
        <begin position="1"/>
        <end position="28"/>
    </location>
</feature>
<evidence type="ECO:0000256" key="1">
    <source>
        <dbReference type="ARBA" id="ARBA00003330"/>
    </source>
</evidence>
<evidence type="ECO:0000256" key="12">
    <source>
        <dbReference type="SAM" id="SignalP"/>
    </source>
</evidence>
<evidence type="ECO:0000256" key="10">
    <source>
        <dbReference type="ARBA" id="ARBA00042639"/>
    </source>
</evidence>
<keyword evidence="4" id="KW-0049">Antioxidant</keyword>
<comment type="catalytic activity">
    <reaction evidence="11">
        <text>a hydroperoxide + [thioredoxin]-dithiol = an alcohol + [thioredoxin]-disulfide + H2O</text>
        <dbReference type="Rhea" id="RHEA:62620"/>
        <dbReference type="Rhea" id="RHEA-COMP:10698"/>
        <dbReference type="Rhea" id="RHEA-COMP:10700"/>
        <dbReference type="ChEBI" id="CHEBI:15377"/>
        <dbReference type="ChEBI" id="CHEBI:29950"/>
        <dbReference type="ChEBI" id="CHEBI:30879"/>
        <dbReference type="ChEBI" id="CHEBI:35924"/>
        <dbReference type="ChEBI" id="CHEBI:50058"/>
        <dbReference type="EC" id="1.11.1.24"/>
    </reaction>
</comment>
<dbReference type="PANTHER" id="PTHR42801">
    <property type="entry name" value="THIOREDOXIN-DEPENDENT PEROXIDE REDUCTASE"/>
    <property type="match status" value="1"/>
</dbReference>
<reference evidence="14 15" key="1">
    <citation type="submission" date="2020-08" db="EMBL/GenBank/DDBJ databases">
        <title>Genomic Encyclopedia of Type Strains, Phase IV (KMG-V): Genome sequencing to study the core and pangenomes of soil and plant-associated prokaryotes.</title>
        <authorList>
            <person name="Whitman W."/>
        </authorList>
    </citation>
    <scope>NUCLEOTIDE SEQUENCE [LARGE SCALE GENOMIC DNA]</scope>
    <source>
        <strain evidence="14 15">M8UP14</strain>
    </source>
</reference>
<dbReference type="InterPro" id="IPR050924">
    <property type="entry name" value="Peroxiredoxin_BCP/PrxQ"/>
</dbReference>
<gene>
    <name evidence="14" type="ORF">HDF16_002283</name>
</gene>
<keyword evidence="7" id="KW-0676">Redox-active center</keyword>
<keyword evidence="15" id="KW-1185">Reference proteome</keyword>
<evidence type="ECO:0000256" key="11">
    <source>
        <dbReference type="ARBA" id="ARBA00049091"/>
    </source>
</evidence>